<keyword evidence="1" id="KW-1133">Transmembrane helix</keyword>
<protein>
    <submittedName>
        <fullName evidence="2">Uncharacterized protein DUF1275</fullName>
    </submittedName>
</protein>
<feature type="transmembrane region" description="Helical" evidence="1">
    <location>
        <begin position="125"/>
        <end position="142"/>
    </location>
</feature>
<evidence type="ECO:0000256" key="1">
    <source>
        <dbReference type="SAM" id="Phobius"/>
    </source>
</evidence>
<organism evidence="2 3">
    <name type="scientific">Actinoallomurus bryophytorum</name>
    <dbReference type="NCBI Taxonomy" id="1490222"/>
    <lineage>
        <taxon>Bacteria</taxon>
        <taxon>Bacillati</taxon>
        <taxon>Actinomycetota</taxon>
        <taxon>Actinomycetes</taxon>
        <taxon>Streptosporangiales</taxon>
        <taxon>Thermomonosporaceae</taxon>
        <taxon>Actinoallomurus</taxon>
    </lineage>
</organism>
<keyword evidence="3" id="KW-1185">Reference proteome</keyword>
<comment type="caution">
    <text evidence="2">The sequence shown here is derived from an EMBL/GenBank/DDBJ whole genome shotgun (WGS) entry which is preliminary data.</text>
</comment>
<reference evidence="2 3" key="1">
    <citation type="submission" date="2019-06" db="EMBL/GenBank/DDBJ databases">
        <title>Sequencing the genomes of 1000 actinobacteria strains.</title>
        <authorList>
            <person name="Klenk H.-P."/>
        </authorList>
    </citation>
    <scope>NUCLEOTIDE SEQUENCE [LARGE SCALE GENOMIC DNA]</scope>
    <source>
        <strain evidence="2 3">DSM 102200</strain>
    </source>
</reference>
<name>A0A543CWE1_9ACTN</name>
<dbReference type="Proteomes" id="UP000316096">
    <property type="component" value="Unassembled WGS sequence"/>
</dbReference>
<feature type="transmembrane region" description="Helical" evidence="1">
    <location>
        <begin position="102"/>
        <end position="119"/>
    </location>
</feature>
<dbReference type="AlphaFoldDB" id="A0A543CWE1"/>
<feature type="transmembrane region" description="Helical" evidence="1">
    <location>
        <begin position="20"/>
        <end position="38"/>
    </location>
</feature>
<keyword evidence="1" id="KW-0812">Transmembrane</keyword>
<sequence length="144" mass="14604">MAPRESGSDGEQWTGRVHRVLVLVPFAQALVLVGWLGTGGHPDGTAQILLLVPSAFAMGVQSAGVNTLPLAGAATTYLTGTLTALTTELATSGVPSTMRRRFAVLAAALAGAGLDAVLLTWARPAAPALPLAATLAVVLLVGRR</sequence>
<evidence type="ECO:0000313" key="3">
    <source>
        <dbReference type="Proteomes" id="UP000316096"/>
    </source>
</evidence>
<keyword evidence="1" id="KW-0472">Membrane</keyword>
<dbReference type="EMBL" id="VFOZ01000001">
    <property type="protein sequence ID" value="TQM01426.1"/>
    <property type="molecule type" value="Genomic_DNA"/>
</dbReference>
<proteinExistence type="predicted"/>
<dbReference type="InterPro" id="IPR010699">
    <property type="entry name" value="DUF1275"/>
</dbReference>
<evidence type="ECO:0000313" key="2">
    <source>
        <dbReference type="EMBL" id="TQM01426.1"/>
    </source>
</evidence>
<gene>
    <name evidence="2" type="ORF">FB559_7185</name>
</gene>
<dbReference type="RefSeq" id="WP_246122343.1">
    <property type="nucleotide sequence ID" value="NZ_VFOZ01000001.1"/>
</dbReference>
<dbReference type="Pfam" id="PF06912">
    <property type="entry name" value="DUF1275"/>
    <property type="match status" value="1"/>
</dbReference>
<feature type="transmembrane region" description="Helical" evidence="1">
    <location>
        <begin position="70"/>
        <end position="90"/>
    </location>
</feature>
<accession>A0A543CWE1</accession>